<keyword evidence="5" id="KW-0663">Pyridoxal phosphate</keyword>
<dbReference type="SUPFAM" id="SSF56752">
    <property type="entry name" value="D-aminoacid aminotransferase-like PLP-dependent enzymes"/>
    <property type="match status" value="1"/>
</dbReference>
<evidence type="ECO:0000256" key="6">
    <source>
        <dbReference type="RuleBase" id="RU004106"/>
    </source>
</evidence>
<evidence type="ECO:0000256" key="2">
    <source>
        <dbReference type="ARBA" id="ARBA00009320"/>
    </source>
</evidence>
<protein>
    <submittedName>
        <fullName evidence="7">Branched-chain amino acid aminotransferase (IlvE)</fullName>
        <ecNumber evidence="7">2.6.1.42</ecNumber>
    </submittedName>
</protein>
<gene>
    <name evidence="7" type="primary">ilvE</name>
</gene>
<dbReference type="EMBL" id="KF900335">
    <property type="protein sequence ID" value="AIE91347.1"/>
    <property type="molecule type" value="Genomic_DNA"/>
</dbReference>
<dbReference type="InterPro" id="IPR033939">
    <property type="entry name" value="BCAT_family"/>
</dbReference>
<dbReference type="Gene3D" id="3.30.470.10">
    <property type="match status" value="1"/>
</dbReference>
<dbReference type="EC" id="2.6.1.42" evidence="7"/>
<sequence>MKSNDIDLDNLTFSFTKTRSMYVAKCELGSEWQSGSIVPFDDLRISPAAGVLNYGQGLFEGMKAYKWDDGKTVIFRPEKNAERAARGCSRLSMPEIPKKLFLDAVKKVIRDNADYIPNTEQGALYVRPIIFGSGAGLGVAPSVEYTFVVYASPVGPYFKGGLSPIRLIVTNDYHRAPLKGTGGVKAIGNYVPGMLPSGLAKKQGYAEVIYLDAAEEKYIEEVGAANFFALIDGKIITPELTGSILPGVTRESVLHLAHEKMGLDIEERRISVDEALSADEVFCAGTAAIIAPIGSINYQGKEHIFSEGMVGRITKELYDALTAIQFGAGKDEFGWMTEI</sequence>
<reference evidence="7" key="1">
    <citation type="journal article" date="2014" name="Genome Biol. Evol.">
        <title>Pangenome evidence for extensive interdomain horizontal transfer affecting lineage core and shell genes in uncultured planktonic thaumarchaeota and euryarchaeota.</title>
        <authorList>
            <person name="Deschamps P."/>
            <person name="Zivanovic Y."/>
            <person name="Moreira D."/>
            <person name="Rodriguez-Valera F."/>
            <person name="Lopez-Garcia P."/>
        </authorList>
    </citation>
    <scope>NUCLEOTIDE SEQUENCE</scope>
</reference>
<accession>A0A075FNS0</accession>
<organism evidence="7">
    <name type="scientific">uncultured marine group II/III euryarchaeote AD1000_117_B07</name>
    <dbReference type="NCBI Taxonomy" id="1457721"/>
    <lineage>
        <taxon>Archaea</taxon>
        <taxon>Methanobacteriati</taxon>
        <taxon>Methanobacteriota</taxon>
        <taxon>environmental samples</taxon>
    </lineage>
</organism>
<dbReference type="PANTHER" id="PTHR42825:SF2">
    <property type="entry name" value="BRANCHED-CHAIN-AMINO-ACID AMINOTRANSFERASE 3, CHLOROPLASTIC-RELATED"/>
    <property type="match status" value="1"/>
</dbReference>
<dbReference type="Gene3D" id="3.20.10.10">
    <property type="entry name" value="D-amino Acid Aminotransferase, subunit A, domain 2"/>
    <property type="match status" value="1"/>
</dbReference>
<evidence type="ECO:0000313" key="7">
    <source>
        <dbReference type="EMBL" id="AIE91347.1"/>
    </source>
</evidence>
<dbReference type="PIRSF" id="PIRSF006468">
    <property type="entry name" value="BCAT1"/>
    <property type="match status" value="1"/>
</dbReference>
<proteinExistence type="inferred from homology"/>
<dbReference type="InterPro" id="IPR043131">
    <property type="entry name" value="BCAT-like_N"/>
</dbReference>
<comment type="similarity">
    <text evidence="2 6">Belongs to the class-IV pyridoxal-phosphate-dependent aminotransferase family.</text>
</comment>
<dbReference type="PROSITE" id="PS00770">
    <property type="entry name" value="AA_TRANSFER_CLASS_4"/>
    <property type="match status" value="1"/>
</dbReference>
<keyword evidence="4 7" id="KW-0808">Transferase</keyword>
<dbReference type="InterPro" id="IPR001544">
    <property type="entry name" value="Aminotrans_IV"/>
</dbReference>
<keyword evidence="3 7" id="KW-0032">Aminotransferase</keyword>
<dbReference type="GO" id="GO:0004084">
    <property type="term" value="F:branched-chain-amino-acid transaminase activity"/>
    <property type="evidence" value="ECO:0007669"/>
    <property type="project" value="UniProtKB-EC"/>
</dbReference>
<dbReference type="InterPro" id="IPR018300">
    <property type="entry name" value="Aminotrans_IV_CS"/>
</dbReference>
<dbReference type="Pfam" id="PF01063">
    <property type="entry name" value="Aminotran_4"/>
    <property type="match status" value="1"/>
</dbReference>
<evidence type="ECO:0000256" key="4">
    <source>
        <dbReference type="ARBA" id="ARBA00022679"/>
    </source>
</evidence>
<dbReference type="InterPro" id="IPR005786">
    <property type="entry name" value="B_amino_transII"/>
</dbReference>
<dbReference type="NCBIfam" id="TIGR01123">
    <property type="entry name" value="ilvE_II"/>
    <property type="match status" value="1"/>
</dbReference>
<evidence type="ECO:0000256" key="5">
    <source>
        <dbReference type="ARBA" id="ARBA00022898"/>
    </source>
</evidence>
<dbReference type="CDD" id="cd01557">
    <property type="entry name" value="BCAT_beta_family"/>
    <property type="match status" value="1"/>
</dbReference>
<dbReference type="InterPro" id="IPR043132">
    <property type="entry name" value="BCAT-like_C"/>
</dbReference>
<dbReference type="GO" id="GO:0009081">
    <property type="term" value="P:branched-chain amino acid metabolic process"/>
    <property type="evidence" value="ECO:0007669"/>
    <property type="project" value="InterPro"/>
</dbReference>
<comment type="cofactor">
    <cofactor evidence="1">
        <name>pyridoxal 5'-phosphate</name>
        <dbReference type="ChEBI" id="CHEBI:597326"/>
    </cofactor>
</comment>
<name>A0A075FNS0_9EURY</name>
<dbReference type="PANTHER" id="PTHR42825">
    <property type="entry name" value="AMINO ACID AMINOTRANSFERASE"/>
    <property type="match status" value="1"/>
</dbReference>
<evidence type="ECO:0000256" key="3">
    <source>
        <dbReference type="ARBA" id="ARBA00022576"/>
    </source>
</evidence>
<evidence type="ECO:0000256" key="1">
    <source>
        <dbReference type="ARBA" id="ARBA00001933"/>
    </source>
</evidence>
<dbReference type="AlphaFoldDB" id="A0A075FNS0"/>
<dbReference type="InterPro" id="IPR036038">
    <property type="entry name" value="Aminotransferase-like"/>
</dbReference>
<dbReference type="NCBIfam" id="NF009897">
    <property type="entry name" value="PRK13357.1"/>
    <property type="match status" value="1"/>
</dbReference>